<name>L8JAL6_9GAMM</name>
<dbReference type="PANTHER" id="PTHR30146:SF67">
    <property type="entry name" value="HTH-TYPE TRANSCRIPTIONAL REGULATOR ASCG"/>
    <property type="match status" value="1"/>
</dbReference>
<evidence type="ECO:0000313" key="6">
    <source>
        <dbReference type="Proteomes" id="UP000011134"/>
    </source>
</evidence>
<dbReference type="CDD" id="cd01392">
    <property type="entry name" value="HTH_LacI"/>
    <property type="match status" value="1"/>
</dbReference>
<dbReference type="GO" id="GO:0003700">
    <property type="term" value="F:DNA-binding transcription factor activity"/>
    <property type="evidence" value="ECO:0007669"/>
    <property type="project" value="TreeGrafter"/>
</dbReference>
<dbReference type="InterPro" id="IPR028082">
    <property type="entry name" value="Peripla_BP_I"/>
</dbReference>
<evidence type="ECO:0000313" key="5">
    <source>
        <dbReference type="EMBL" id="ELR65243.1"/>
    </source>
</evidence>
<dbReference type="InterPro" id="IPR000843">
    <property type="entry name" value="HTH_LacI"/>
</dbReference>
<dbReference type="PANTHER" id="PTHR30146">
    <property type="entry name" value="LACI-RELATED TRANSCRIPTIONAL REPRESSOR"/>
    <property type="match status" value="1"/>
</dbReference>
<dbReference type="Pfam" id="PF00356">
    <property type="entry name" value="LacI"/>
    <property type="match status" value="1"/>
</dbReference>
<accession>L8JAL6</accession>
<dbReference type="Proteomes" id="UP000011134">
    <property type="component" value="Unassembled WGS sequence"/>
</dbReference>
<dbReference type="SMART" id="SM00354">
    <property type="entry name" value="HTH_LACI"/>
    <property type="match status" value="1"/>
</dbReference>
<dbReference type="GO" id="GO:0000976">
    <property type="term" value="F:transcription cis-regulatory region binding"/>
    <property type="evidence" value="ECO:0007669"/>
    <property type="project" value="TreeGrafter"/>
</dbReference>
<keyword evidence="3" id="KW-0804">Transcription</keyword>
<dbReference type="SUPFAM" id="SSF53822">
    <property type="entry name" value="Periplasmic binding protein-like I"/>
    <property type="match status" value="1"/>
</dbReference>
<evidence type="ECO:0000256" key="3">
    <source>
        <dbReference type="ARBA" id="ARBA00023163"/>
    </source>
</evidence>
<gene>
    <name evidence="5" type="ORF">C942_01815</name>
</gene>
<dbReference type="EMBL" id="AMZO01000020">
    <property type="protein sequence ID" value="ELR65243.1"/>
    <property type="molecule type" value="Genomic_DNA"/>
</dbReference>
<dbReference type="OrthoDB" id="9798934at2"/>
<dbReference type="PROSITE" id="PS50932">
    <property type="entry name" value="HTH_LACI_2"/>
    <property type="match status" value="1"/>
</dbReference>
<proteinExistence type="predicted"/>
<evidence type="ECO:0000256" key="1">
    <source>
        <dbReference type="ARBA" id="ARBA00023015"/>
    </source>
</evidence>
<protein>
    <submittedName>
        <fullName evidence="5">Transcriptional regulator</fullName>
    </submittedName>
</protein>
<dbReference type="Pfam" id="PF13377">
    <property type="entry name" value="Peripla_BP_3"/>
    <property type="match status" value="1"/>
</dbReference>
<keyword evidence="1" id="KW-0805">Transcription regulation</keyword>
<dbReference type="InterPro" id="IPR046335">
    <property type="entry name" value="LacI/GalR-like_sensor"/>
</dbReference>
<feature type="domain" description="HTH lacI-type" evidence="4">
    <location>
        <begin position="2"/>
        <end position="56"/>
    </location>
</feature>
<dbReference type="SUPFAM" id="SSF47413">
    <property type="entry name" value="lambda repressor-like DNA-binding domains"/>
    <property type="match status" value="1"/>
</dbReference>
<sequence length="334" mass="36366">MATINDVCKLAGVSKATVSRVLNNTGQVKPATAEAVYQAMKTLGYKPNSLARALATNKTNTLGLVVSAFEGAYFSSLMRQASETTAKSGKQLLIMDGGHSQESECQAINSLVEQRVDAIILYTRKMPPEQLKQMMQTLSVPLVVINQMVEGFEPQCICFDQYKAACEATEFLINSGHRKIACITGPEDSVNSRLRLKGFHDTLDKHQLTATGFYHGNYFTQSGYLGCQALLDKQKPFTALFTANDNMAMGAIRALHEHGRQVPGDISVMGFDNDPAGEFLIPSLTTVTLPVEAMAQAAIEQALLLVKDEKISPVDLFAGELIVRESVDQLQKPS</sequence>
<dbReference type="Gene3D" id="3.40.50.2300">
    <property type="match status" value="2"/>
</dbReference>
<comment type="caution">
    <text evidence="5">The sequence shown here is derived from an EMBL/GenBank/DDBJ whole genome shotgun (WGS) entry which is preliminary data.</text>
</comment>
<reference evidence="5 6" key="1">
    <citation type="submission" date="2012-12" db="EMBL/GenBank/DDBJ databases">
        <title>Genome Assembly of Photobacterium sp. AK15.</title>
        <authorList>
            <person name="Khatri I."/>
            <person name="Vaidya B."/>
            <person name="Srinivas T.N.R."/>
            <person name="Subramanian S."/>
            <person name="Pinnaka A."/>
        </authorList>
    </citation>
    <scope>NUCLEOTIDE SEQUENCE [LARGE SCALE GENOMIC DNA]</scope>
    <source>
        <strain evidence="5 6">AK15</strain>
    </source>
</reference>
<dbReference type="PRINTS" id="PR00036">
    <property type="entry name" value="HTHLACI"/>
</dbReference>
<organism evidence="5 6">
    <name type="scientific">Photobacterium marinum</name>
    <dbReference type="NCBI Taxonomy" id="1056511"/>
    <lineage>
        <taxon>Bacteria</taxon>
        <taxon>Pseudomonadati</taxon>
        <taxon>Pseudomonadota</taxon>
        <taxon>Gammaproteobacteria</taxon>
        <taxon>Vibrionales</taxon>
        <taxon>Vibrionaceae</taxon>
        <taxon>Photobacterium</taxon>
    </lineage>
</organism>
<keyword evidence="2" id="KW-0238">DNA-binding</keyword>
<keyword evidence="6" id="KW-1185">Reference proteome</keyword>
<evidence type="ECO:0000259" key="4">
    <source>
        <dbReference type="PROSITE" id="PS50932"/>
    </source>
</evidence>
<dbReference type="InterPro" id="IPR010982">
    <property type="entry name" value="Lambda_DNA-bd_dom_sf"/>
</dbReference>
<dbReference type="AlphaFoldDB" id="L8JAL6"/>
<dbReference type="CDD" id="cd06270">
    <property type="entry name" value="PBP1_GalS-like"/>
    <property type="match status" value="1"/>
</dbReference>
<dbReference type="Gene3D" id="1.10.260.40">
    <property type="entry name" value="lambda repressor-like DNA-binding domains"/>
    <property type="match status" value="1"/>
</dbReference>
<dbReference type="PATRIC" id="fig|1056511.3.peg.2890"/>
<dbReference type="RefSeq" id="WP_007466678.1">
    <property type="nucleotide sequence ID" value="NZ_AMZO01000020.1"/>
</dbReference>
<evidence type="ECO:0000256" key="2">
    <source>
        <dbReference type="ARBA" id="ARBA00023125"/>
    </source>
</evidence>